<dbReference type="InterPro" id="IPR037066">
    <property type="entry name" value="Plug_dom_sf"/>
</dbReference>
<keyword evidence="2" id="KW-0732">Signal</keyword>
<evidence type="ECO:0000256" key="1">
    <source>
        <dbReference type="PROSITE-ProRule" id="PRU01360"/>
    </source>
</evidence>
<evidence type="ECO:0000256" key="2">
    <source>
        <dbReference type="SAM" id="SignalP"/>
    </source>
</evidence>
<gene>
    <name evidence="4" type="ORF">LG35_05805</name>
</gene>
<comment type="similarity">
    <text evidence="1">Belongs to the TonB-dependent receptor family.</text>
</comment>
<keyword evidence="5" id="KW-1185">Reference proteome</keyword>
<dbReference type="Pfam" id="PF07715">
    <property type="entry name" value="Plug"/>
    <property type="match status" value="1"/>
</dbReference>
<feature type="domain" description="TonB-dependent receptor plug" evidence="3">
    <location>
        <begin position="118"/>
        <end position="214"/>
    </location>
</feature>
<dbReference type="PROSITE" id="PS52016">
    <property type="entry name" value="TONB_DEPENDENT_REC_3"/>
    <property type="match status" value="1"/>
</dbReference>
<protein>
    <recommendedName>
        <fullName evidence="3">TonB-dependent receptor plug domain-containing protein</fullName>
    </recommendedName>
</protein>
<name>A0ABR4YII7_9BACT</name>
<dbReference type="InterPro" id="IPR039426">
    <property type="entry name" value="TonB-dep_rcpt-like"/>
</dbReference>
<accession>A0ABR4YII7</accession>
<sequence>MKRLLCVLMLLLPLAGMAQTGGHPVNITVINNKGEAPRRDIIAYVKGENPVVHTLKDGKLTLQHVADNDTVAVIIKHRKYEFPANGMTALQLNLNRNDKIATAMRNGEKMPANAYKAVPLSVSSPDVSVNNMASSLQYSSLADYLTGRIAGLIIEGGPGNYQAYLDGMVPLVVVNGIRMQSFNAANMLVNPNDIESVTIDRNGVIYGASGMNGVLVINTK</sequence>
<feature type="signal peptide" evidence="2">
    <location>
        <begin position="1"/>
        <end position="18"/>
    </location>
</feature>
<dbReference type="Gene3D" id="2.170.130.10">
    <property type="entry name" value="TonB-dependent receptor, plug domain"/>
    <property type="match status" value="1"/>
</dbReference>
<keyword evidence="1" id="KW-0998">Cell outer membrane</keyword>
<dbReference type="InterPro" id="IPR012910">
    <property type="entry name" value="Plug_dom"/>
</dbReference>
<keyword evidence="1" id="KW-0472">Membrane</keyword>
<evidence type="ECO:0000313" key="5">
    <source>
        <dbReference type="Proteomes" id="UP000030889"/>
    </source>
</evidence>
<dbReference type="SUPFAM" id="SSF56935">
    <property type="entry name" value="Porins"/>
    <property type="match status" value="1"/>
</dbReference>
<dbReference type="RefSeq" id="WP_035473160.1">
    <property type="nucleotide sequence ID" value="NZ_JRGF01000006.1"/>
</dbReference>
<evidence type="ECO:0000259" key="3">
    <source>
        <dbReference type="Pfam" id="PF07715"/>
    </source>
</evidence>
<dbReference type="Proteomes" id="UP000030889">
    <property type="component" value="Unassembled WGS sequence"/>
</dbReference>
<comment type="subcellular location">
    <subcellularLocation>
        <location evidence="1">Cell outer membrane</location>
        <topology evidence="1">Multi-pass membrane protein</topology>
    </subcellularLocation>
</comment>
<keyword evidence="1" id="KW-0813">Transport</keyword>
<keyword evidence="1" id="KW-0812">Transmembrane</keyword>
<comment type="caution">
    <text evidence="4">The sequence shown here is derived from an EMBL/GenBank/DDBJ whole genome shotgun (WGS) entry which is preliminary data.</text>
</comment>
<organism evidence="4 5">
    <name type="scientific">Alistipes inops</name>
    <dbReference type="NCBI Taxonomy" id="1501391"/>
    <lineage>
        <taxon>Bacteria</taxon>
        <taxon>Pseudomonadati</taxon>
        <taxon>Bacteroidota</taxon>
        <taxon>Bacteroidia</taxon>
        <taxon>Bacteroidales</taxon>
        <taxon>Rikenellaceae</taxon>
        <taxon>Alistipes</taxon>
    </lineage>
</organism>
<reference evidence="4 5" key="1">
    <citation type="submission" date="2014-09" db="EMBL/GenBank/DDBJ databases">
        <title>Alistipes sp. 627, sp. nov., a novel member of the family Rikenellaceae isolated from human faeces.</title>
        <authorList>
            <person name="Shkoporov A.N."/>
            <person name="Chaplin A.V."/>
            <person name="Motuzova O.V."/>
            <person name="Kafarskaia L.I."/>
            <person name="Khokhlova E.V."/>
            <person name="Efimov B.A."/>
        </authorList>
    </citation>
    <scope>NUCLEOTIDE SEQUENCE [LARGE SCALE GENOMIC DNA]</scope>
    <source>
        <strain evidence="4 5">627</strain>
    </source>
</reference>
<proteinExistence type="inferred from homology"/>
<keyword evidence="1" id="KW-1134">Transmembrane beta strand</keyword>
<feature type="chain" id="PRO_5045439611" description="TonB-dependent receptor plug domain-containing protein" evidence="2">
    <location>
        <begin position="19"/>
        <end position="220"/>
    </location>
</feature>
<evidence type="ECO:0000313" key="4">
    <source>
        <dbReference type="EMBL" id="KHE42069.1"/>
    </source>
</evidence>
<dbReference type="EMBL" id="JRGF01000006">
    <property type="protein sequence ID" value="KHE42069.1"/>
    <property type="molecule type" value="Genomic_DNA"/>
</dbReference>